<keyword evidence="3" id="KW-1185">Reference proteome</keyword>
<dbReference type="AlphaFoldDB" id="A0AAC9LMR6"/>
<accession>A0AAC9LMR6</accession>
<dbReference type="RefSeq" id="WP_076733344.1">
    <property type="nucleotide sequence ID" value="NZ_CP019352.1"/>
</dbReference>
<proteinExistence type="predicted"/>
<dbReference type="KEGG" id="lvn:BWR22_08935"/>
<evidence type="ECO:0000313" key="3">
    <source>
        <dbReference type="Proteomes" id="UP000187506"/>
    </source>
</evidence>
<keyword evidence="1" id="KW-1133">Transmembrane helix</keyword>
<feature type="transmembrane region" description="Helical" evidence="1">
    <location>
        <begin position="36"/>
        <end position="55"/>
    </location>
</feature>
<dbReference type="EMBL" id="CP019352">
    <property type="protein sequence ID" value="APY00438.1"/>
    <property type="molecule type" value="Genomic_DNA"/>
</dbReference>
<name>A0AAC9LMR6_9FLAO</name>
<dbReference type="Proteomes" id="UP000187506">
    <property type="component" value="Chromosome"/>
</dbReference>
<evidence type="ECO:0000313" key="2">
    <source>
        <dbReference type="EMBL" id="APY00438.1"/>
    </source>
</evidence>
<evidence type="ECO:0000256" key="1">
    <source>
        <dbReference type="SAM" id="Phobius"/>
    </source>
</evidence>
<organism evidence="2 3">
    <name type="scientific">Lacinutrix venerupis</name>
    <dbReference type="NCBI Taxonomy" id="1486034"/>
    <lineage>
        <taxon>Bacteria</taxon>
        <taxon>Pseudomonadati</taxon>
        <taxon>Bacteroidota</taxon>
        <taxon>Flavobacteriia</taxon>
        <taxon>Flavobacteriales</taxon>
        <taxon>Flavobacteriaceae</taxon>
        <taxon>Lacinutrix</taxon>
    </lineage>
</organism>
<gene>
    <name evidence="2" type="ORF">BWR22_08935</name>
</gene>
<reference evidence="2 3" key="1">
    <citation type="submission" date="2017-01" db="EMBL/GenBank/DDBJ databases">
        <title>Complete genome of Lacinutrix venerupis DOK2-8 isolated from seawater in Dokdo.</title>
        <authorList>
            <person name="Chi W.-J."/>
            <person name="Kim J.H."/>
        </authorList>
    </citation>
    <scope>NUCLEOTIDE SEQUENCE [LARGE SCALE GENOMIC DNA]</scope>
    <source>
        <strain evidence="2 3">DOK2-8</strain>
    </source>
</reference>
<feature type="transmembrane region" description="Helical" evidence="1">
    <location>
        <begin position="5"/>
        <end position="24"/>
    </location>
</feature>
<keyword evidence="1" id="KW-0812">Transmembrane</keyword>
<keyword evidence="1" id="KW-0472">Membrane</keyword>
<protein>
    <submittedName>
        <fullName evidence="2">Uncharacterized protein</fullName>
    </submittedName>
</protein>
<sequence>MKKIILIIIALFWISSLAVLIISLTDLYSENIFKEHRLIVVIGFITITGLLKPIYNSVIKENK</sequence>